<protein>
    <submittedName>
        <fullName evidence="1">Uncharacterized protein</fullName>
    </submittedName>
</protein>
<dbReference type="AlphaFoldDB" id="A0A9P6LYW5"/>
<name>A0A9P6LYW5_9FUNG</name>
<keyword evidence="2" id="KW-1185">Reference proteome</keyword>
<comment type="caution">
    <text evidence="1">The sequence shown here is derived from an EMBL/GenBank/DDBJ whole genome shotgun (WGS) entry which is preliminary data.</text>
</comment>
<reference evidence="1" key="1">
    <citation type="journal article" date="2020" name="Fungal Divers.">
        <title>Resolving the Mortierellaceae phylogeny through synthesis of multi-gene phylogenetics and phylogenomics.</title>
        <authorList>
            <person name="Vandepol N."/>
            <person name="Liber J."/>
            <person name="Desiro A."/>
            <person name="Na H."/>
            <person name="Kennedy M."/>
            <person name="Barry K."/>
            <person name="Grigoriev I.V."/>
            <person name="Miller A.N."/>
            <person name="O'Donnell K."/>
            <person name="Stajich J.E."/>
            <person name="Bonito G."/>
        </authorList>
    </citation>
    <scope>NUCLEOTIDE SEQUENCE</scope>
    <source>
        <strain evidence="1">MES-2147</strain>
    </source>
</reference>
<evidence type="ECO:0000313" key="1">
    <source>
        <dbReference type="EMBL" id="KAF9953743.1"/>
    </source>
</evidence>
<dbReference type="Proteomes" id="UP000749646">
    <property type="component" value="Unassembled WGS sequence"/>
</dbReference>
<feature type="non-terminal residue" evidence="1">
    <location>
        <position position="557"/>
    </location>
</feature>
<proteinExistence type="predicted"/>
<gene>
    <name evidence="1" type="ORF">BGZ65_004487</name>
</gene>
<evidence type="ECO:0000313" key="2">
    <source>
        <dbReference type="Proteomes" id="UP000749646"/>
    </source>
</evidence>
<organism evidence="1 2">
    <name type="scientific">Modicella reniformis</name>
    <dbReference type="NCBI Taxonomy" id="1440133"/>
    <lineage>
        <taxon>Eukaryota</taxon>
        <taxon>Fungi</taxon>
        <taxon>Fungi incertae sedis</taxon>
        <taxon>Mucoromycota</taxon>
        <taxon>Mortierellomycotina</taxon>
        <taxon>Mortierellomycetes</taxon>
        <taxon>Mortierellales</taxon>
        <taxon>Mortierellaceae</taxon>
        <taxon>Modicella</taxon>
    </lineage>
</organism>
<dbReference type="EMBL" id="JAAAHW010006883">
    <property type="protein sequence ID" value="KAF9953743.1"/>
    <property type="molecule type" value="Genomic_DNA"/>
</dbReference>
<dbReference type="OrthoDB" id="2444617at2759"/>
<accession>A0A9P6LYW5</accession>
<sequence>MDRSKCRRLPLTPQQTPTVGWQDYLLEKLRIQKQHFVVILSRTRALLAKSFEELPMPRLFIVLPKVVGIVDGHGEPFPVQFRFYYLCECGGHTALKKSKEVHRIHIANHPGYDLDNHDEFFDKYGRYLLLMMYMVKCGVSSAGREVKPLLDLMSAEAINEDQDHLDFDRENIRCLVDNMITYLEDRIRIKDRDMDPTSQWELHPSELTPLKWYLNRTEDGSVSGHLHQTQTQERHCRWICSKHLQEYHESTIQILQELLTSNGGDYDYDKTMNKIELRCDSVVMEKCFRDAMSNVRWIQNSDVNQRSLTELDLRLDCNTIPYCYQDLDCDTSIPTSTENVRINININCLTIGLGLSGLFLTVGGNHDGIRYFEMEIQAFEFLHLEILKFMQGCHYTYLTVSDGISPEADNCLVDIIRNSPKLEGLHIRCRINRLLTIINLVLSTREKAIQDGDSLSLRTLTVSADDLYESTITFIGDSQLFDMRTSISLAREDHLMFDFIVQYGWSIESLSLSLSHGARLTALLDSIQERGSRMKTFTVIPIDLTTTGLNILDRMTR</sequence>